<evidence type="ECO:0000313" key="2">
    <source>
        <dbReference type="Proteomes" id="UP000572817"/>
    </source>
</evidence>
<accession>A0A8H4IWQ0</accession>
<comment type="caution">
    <text evidence="1">The sequence shown here is derived from an EMBL/GenBank/DDBJ whole genome shotgun (WGS) entry which is preliminary data.</text>
</comment>
<proteinExistence type="predicted"/>
<name>A0A8H4IWQ0_9PEZI</name>
<protein>
    <submittedName>
        <fullName evidence="1">Uncharacterized protein</fullName>
    </submittedName>
</protein>
<gene>
    <name evidence="1" type="ORF">GTA08_BOTSDO03477</name>
</gene>
<keyword evidence="2" id="KW-1185">Reference proteome</keyword>
<dbReference type="EMBL" id="WWBZ02000022">
    <property type="protein sequence ID" value="KAF4308596.1"/>
    <property type="molecule type" value="Genomic_DNA"/>
</dbReference>
<dbReference type="Proteomes" id="UP000572817">
    <property type="component" value="Unassembled WGS sequence"/>
</dbReference>
<organism evidence="1 2">
    <name type="scientific">Botryosphaeria dothidea</name>
    <dbReference type="NCBI Taxonomy" id="55169"/>
    <lineage>
        <taxon>Eukaryota</taxon>
        <taxon>Fungi</taxon>
        <taxon>Dikarya</taxon>
        <taxon>Ascomycota</taxon>
        <taxon>Pezizomycotina</taxon>
        <taxon>Dothideomycetes</taxon>
        <taxon>Dothideomycetes incertae sedis</taxon>
        <taxon>Botryosphaeriales</taxon>
        <taxon>Botryosphaeriaceae</taxon>
        <taxon>Botryosphaeria</taxon>
    </lineage>
</organism>
<reference evidence="1" key="1">
    <citation type="submission" date="2020-04" db="EMBL/GenBank/DDBJ databases">
        <title>Genome Assembly and Annotation of Botryosphaeria dothidea sdau 11-99, a Latent Pathogen of Apple Fruit Ring Rot in China.</title>
        <authorList>
            <person name="Yu C."/>
            <person name="Diao Y."/>
            <person name="Lu Q."/>
            <person name="Zhao J."/>
            <person name="Cui S."/>
            <person name="Peng C."/>
            <person name="He B."/>
            <person name="Liu H."/>
        </authorList>
    </citation>
    <scope>NUCLEOTIDE SEQUENCE [LARGE SCALE GENOMIC DNA]</scope>
    <source>
        <strain evidence="1">Sdau11-99</strain>
    </source>
</reference>
<sequence>MTSRGPRRTPGAVIGDVQEMVVRSNSWRRAQGKGDGSWARGSLVVRLDTGWAGSGVEQEKGRPLASSHTDSIRERYPEKLALSRPRRLSRRAADPVSACARQITALEEAPPPPSAALDAAQRGDVLCYFRVCSVLGAPGVVGRELTTDAVRSAATNTTGTTTTHDSVLVQERRRAGPPSQRLLAGLVVSSRRGSLTQLVSSSTAGVMIKPACCACSVLKQPSRPDCAGIHPPARPCARGGEDGRGVVQSADAESAVPAHAVAVECALAICCSPSTWRKTARRAPVTARQRRLLALPDAMAAYTPTAPQGHHSDPRPARYFHDTNPALRLAAPLVPSIAALRYPSLGAQK</sequence>
<dbReference type="AlphaFoldDB" id="A0A8H4IWQ0"/>
<evidence type="ECO:0000313" key="1">
    <source>
        <dbReference type="EMBL" id="KAF4308596.1"/>
    </source>
</evidence>